<dbReference type="Gene3D" id="1.10.510.10">
    <property type="entry name" value="Transferase(Phosphotransferase) domain 1"/>
    <property type="match status" value="1"/>
</dbReference>
<name>A0A397UA07_9GLOM</name>
<dbReference type="GO" id="GO:0005524">
    <property type="term" value="F:ATP binding"/>
    <property type="evidence" value="ECO:0007669"/>
    <property type="project" value="InterPro"/>
</dbReference>
<dbReference type="AlphaFoldDB" id="A0A397UA07"/>
<dbReference type="Proteomes" id="UP000266673">
    <property type="component" value="Unassembled WGS sequence"/>
</dbReference>
<accession>A0A397UA07</accession>
<proteinExistence type="predicted"/>
<dbReference type="Pfam" id="PF07714">
    <property type="entry name" value="PK_Tyr_Ser-Thr"/>
    <property type="match status" value="1"/>
</dbReference>
<reference evidence="2 3" key="1">
    <citation type="submission" date="2018-06" db="EMBL/GenBank/DDBJ databases">
        <title>Comparative genomics reveals the genomic features of Rhizophagus irregularis, R. cerebriforme, R. diaphanum and Gigaspora rosea, and their symbiotic lifestyle signature.</title>
        <authorList>
            <person name="Morin E."/>
            <person name="San Clemente H."/>
            <person name="Chen E.C.H."/>
            <person name="De La Providencia I."/>
            <person name="Hainaut M."/>
            <person name="Kuo A."/>
            <person name="Kohler A."/>
            <person name="Murat C."/>
            <person name="Tang N."/>
            <person name="Roy S."/>
            <person name="Loubradou J."/>
            <person name="Henrissat B."/>
            <person name="Grigoriev I.V."/>
            <person name="Corradi N."/>
            <person name="Roux C."/>
            <person name="Martin F.M."/>
        </authorList>
    </citation>
    <scope>NUCLEOTIDE SEQUENCE [LARGE SCALE GENOMIC DNA]</scope>
    <source>
        <strain evidence="2 3">DAOM 194757</strain>
    </source>
</reference>
<dbReference type="GO" id="GO:0004672">
    <property type="term" value="F:protein kinase activity"/>
    <property type="evidence" value="ECO:0007669"/>
    <property type="project" value="InterPro"/>
</dbReference>
<keyword evidence="3" id="KW-1185">Reference proteome</keyword>
<dbReference type="EMBL" id="QKWP01001903">
    <property type="protein sequence ID" value="RIB05887.1"/>
    <property type="molecule type" value="Genomic_DNA"/>
</dbReference>
<protein>
    <recommendedName>
        <fullName evidence="1">Protein kinase domain-containing protein</fullName>
    </recommendedName>
</protein>
<comment type="caution">
    <text evidence="2">The sequence shown here is derived from an EMBL/GenBank/DDBJ whole genome shotgun (WGS) entry which is preliminary data.</text>
</comment>
<organism evidence="2 3">
    <name type="scientific">Gigaspora rosea</name>
    <dbReference type="NCBI Taxonomy" id="44941"/>
    <lineage>
        <taxon>Eukaryota</taxon>
        <taxon>Fungi</taxon>
        <taxon>Fungi incertae sedis</taxon>
        <taxon>Mucoromycota</taxon>
        <taxon>Glomeromycotina</taxon>
        <taxon>Glomeromycetes</taxon>
        <taxon>Diversisporales</taxon>
        <taxon>Gigasporaceae</taxon>
        <taxon>Gigaspora</taxon>
    </lineage>
</organism>
<gene>
    <name evidence="2" type="ORF">C2G38_2218457</name>
</gene>
<dbReference type="InterPro" id="IPR011009">
    <property type="entry name" value="Kinase-like_dom_sf"/>
</dbReference>
<evidence type="ECO:0000313" key="3">
    <source>
        <dbReference type="Proteomes" id="UP000266673"/>
    </source>
</evidence>
<sequence>MLVFDEFGLKISEYNGKCANCNQYNTSSAWYQTCDSQKITQGWTSGNKDIDDCIKKFKLNKMREMDNAQIATDITHRQLGAKHVALRKQHKDGQVEIRMLLDNIQEIAKGGFGYRNYGLKKIKSYIADLGLSRNNKESTLKKGIYGVMPFIPPEILLGQKYIQAADIYGFGVVIAEITTEILSFDGYLFVLFDEFSKWYDFMNKQDMDDKINIFNKLDELDEKSEISNKFWEADDIIQQLPIIIQKNLDSIYTNRFVNINAIS</sequence>
<evidence type="ECO:0000259" key="1">
    <source>
        <dbReference type="PROSITE" id="PS50011"/>
    </source>
</evidence>
<dbReference type="InterPro" id="IPR001245">
    <property type="entry name" value="Ser-Thr/Tyr_kinase_cat_dom"/>
</dbReference>
<dbReference type="InterPro" id="IPR000719">
    <property type="entry name" value="Prot_kinase_dom"/>
</dbReference>
<dbReference type="SUPFAM" id="SSF56112">
    <property type="entry name" value="Protein kinase-like (PK-like)"/>
    <property type="match status" value="1"/>
</dbReference>
<evidence type="ECO:0000313" key="2">
    <source>
        <dbReference type="EMBL" id="RIB05887.1"/>
    </source>
</evidence>
<feature type="domain" description="Protein kinase" evidence="1">
    <location>
        <begin position="1"/>
        <end position="263"/>
    </location>
</feature>
<dbReference type="PROSITE" id="PS50011">
    <property type="entry name" value="PROTEIN_KINASE_DOM"/>
    <property type="match status" value="1"/>
</dbReference>